<feature type="transmembrane region" description="Helical" evidence="5">
    <location>
        <begin position="46"/>
        <end position="64"/>
    </location>
</feature>
<dbReference type="PANTHER" id="PTHR32322">
    <property type="entry name" value="INNER MEMBRANE TRANSPORTER"/>
    <property type="match status" value="1"/>
</dbReference>
<feature type="transmembrane region" description="Helical" evidence="5">
    <location>
        <begin position="224"/>
        <end position="246"/>
    </location>
</feature>
<feature type="transmembrane region" description="Helical" evidence="5">
    <location>
        <begin position="193"/>
        <end position="212"/>
    </location>
</feature>
<dbReference type="PATRIC" id="fig|35806.4.peg.3722"/>
<feature type="domain" description="EamA" evidence="6">
    <location>
        <begin position="20"/>
        <end position="150"/>
    </location>
</feature>
<feature type="transmembrane region" description="Helical" evidence="5">
    <location>
        <begin position="134"/>
        <end position="156"/>
    </location>
</feature>
<dbReference type="Proteomes" id="UP000064912">
    <property type="component" value="Chromosome"/>
</dbReference>
<sequence length="306" mass="31345">MTSIAETAGRLTMGRAEWAMLLALSVLWGGSFLFVGIAVAELPTLTLVWLRVALAALLLWAAVAATGRRLPRAPRVWAAFLGMGLLNNVIPFSLIVAGQHSIASGLASILNATTPLFTVVVAGFLLAEERPGRLQLAGGAAGLAGVAVMIGPDALVGLGTNALAQLAVLGGALSYACAAVFGRRFRRLGVDPLVTAAGQVGAATLLLSPAMLIADRPWTLPMPGAGTCAAVLGLAVLSTALAYLLYFRILARAGATSLSLVTFLIPVSAILLGGLVLDERLVPTDFAGMACIALGLAAVDGRLFRR</sequence>
<dbReference type="AlphaFoldDB" id="A0A0D6B7H7"/>
<name>A0A0D6B7H7_RHOSU</name>
<reference evidence="7 8" key="1">
    <citation type="submission" date="2015-02" db="EMBL/GenBank/DDBJ databases">
        <title>Genome sequene of Rhodovulum sulfidophilum DSM 2351.</title>
        <authorList>
            <person name="Nagao N."/>
        </authorList>
    </citation>
    <scope>NUCLEOTIDE SEQUENCE [LARGE SCALE GENOMIC DNA]</scope>
    <source>
        <strain evidence="7 8">DSM 2351</strain>
    </source>
</reference>
<evidence type="ECO:0000256" key="4">
    <source>
        <dbReference type="ARBA" id="ARBA00023136"/>
    </source>
</evidence>
<dbReference type="Pfam" id="PF00892">
    <property type="entry name" value="EamA"/>
    <property type="match status" value="2"/>
</dbReference>
<accession>A0A0D6B7H7</accession>
<feature type="transmembrane region" description="Helical" evidence="5">
    <location>
        <begin position="21"/>
        <end position="40"/>
    </location>
</feature>
<keyword evidence="3 5" id="KW-1133">Transmembrane helix</keyword>
<proteinExistence type="predicted"/>
<feature type="transmembrane region" description="Helical" evidence="5">
    <location>
        <begin position="102"/>
        <end position="127"/>
    </location>
</feature>
<organism evidence="7 8">
    <name type="scientific">Rhodovulum sulfidophilum</name>
    <name type="common">Rhodobacter sulfidophilus</name>
    <dbReference type="NCBI Taxonomy" id="35806"/>
    <lineage>
        <taxon>Bacteria</taxon>
        <taxon>Pseudomonadati</taxon>
        <taxon>Pseudomonadota</taxon>
        <taxon>Alphaproteobacteria</taxon>
        <taxon>Rhodobacterales</taxon>
        <taxon>Paracoccaceae</taxon>
        <taxon>Rhodovulum</taxon>
    </lineage>
</organism>
<keyword evidence="2 5" id="KW-0812">Transmembrane</keyword>
<keyword evidence="4 5" id="KW-0472">Membrane</keyword>
<evidence type="ECO:0000256" key="2">
    <source>
        <dbReference type="ARBA" id="ARBA00022692"/>
    </source>
</evidence>
<feature type="transmembrane region" description="Helical" evidence="5">
    <location>
        <begin position="76"/>
        <end position="96"/>
    </location>
</feature>
<dbReference type="InterPro" id="IPR050638">
    <property type="entry name" value="AA-Vitamin_Transporters"/>
</dbReference>
<evidence type="ECO:0000256" key="5">
    <source>
        <dbReference type="SAM" id="Phobius"/>
    </source>
</evidence>
<comment type="subcellular location">
    <subcellularLocation>
        <location evidence="1">Membrane</location>
        <topology evidence="1">Multi-pass membrane protein</topology>
    </subcellularLocation>
</comment>
<dbReference type="eggNOG" id="COG0697">
    <property type="taxonomic scope" value="Bacteria"/>
</dbReference>
<evidence type="ECO:0000256" key="1">
    <source>
        <dbReference type="ARBA" id="ARBA00004141"/>
    </source>
</evidence>
<evidence type="ECO:0000313" key="7">
    <source>
        <dbReference type="EMBL" id="BAQ70755.1"/>
    </source>
</evidence>
<evidence type="ECO:0000313" key="8">
    <source>
        <dbReference type="Proteomes" id="UP000064912"/>
    </source>
</evidence>
<evidence type="ECO:0000259" key="6">
    <source>
        <dbReference type="Pfam" id="PF00892"/>
    </source>
</evidence>
<feature type="transmembrane region" description="Helical" evidence="5">
    <location>
        <begin position="283"/>
        <end position="304"/>
    </location>
</feature>
<dbReference type="EMBL" id="AP014800">
    <property type="protein sequence ID" value="BAQ70755.1"/>
    <property type="molecule type" value="Genomic_DNA"/>
</dbReference>
<dbReference type="InterPro" id="IPR037185">
    <property type="entry name" value="EmrE-like"/>
</dbReference>
<feature type="transmembrane region" description="Helical" evidence="5">
    <location>
        <begin position="162"/>
        <end position="181"/>
    </location>
</feature>
<dbReference type="InterPro" id="IPR000620">
    <property type="entry name" value="EamA_dom"/>
</dbReference>
<dbReference type="GO" id="GO:0016020">
    <property type="term" value="C:membrane"/>
    <property type="evidence" value="ECO:0007669"/>
    <property type="project" value="UniProtKB-SubCell"/>
</dbReference>
<feature type="domain" description="EamA" evidence="6">
    <location>
        <begin position="165"/>
        <end position="297"/>
    </location>
</feature>
<protein>
    <recommendedName>
        <fullName evidence="6">EamA domain-containing protein</fullName>
    </recommendedName>
</protein>
<gene>
    <name evidence="7" type="ORF">NHU_03623</name>
</gene>
<dbReference type="KEGG" id="rsu:NHU_03623"/>
<dbReference type="SUPFAM" id="SSF103481">
    <property type="entry name" value="Multidrug resistance efflux transporter EmrE"/>
    <property type="match status" value="2"/>
</dbReference>
<evidence type="ECO:0000256" key="3">
    <source>
        <dbReference type="ARBA" id="ARBA00022989"/>
    </source>
</evidence>
<feature type="transmembrane region" description="Helical" evidence="5">
    <location>
        <begin position="258"/>
        <end position="277"/>
    </location>
</feature>
<dbReference type="PANTHER" id="PTHR32322:SF9">
    <property type="entry name" value="AMINO-ACID METABOLITE EFFLUX PUMP-RELATED"/>
    <property type="match status" value="1"/>
</dbReference>